<dbReference type="Pfam" id="PF07584">
    <property type="entry name" value="BatA"/>
    <property type="match status" value="1"/>
</dbReference>
<keyword evidence="1" id="KW-0812">Transmembrane</keyword>
<evidence type="ECO:0000313" key="4">
    <source>
        <dbReference type="EMBL" id="MFC5602906.1"/>
    </source>
</evidence>
<organism evidence="4 5">
    <name type="scientific">Sporosarcina koreensis</name>
    <dbReference type="NCBI Taxonomy" id="334735"/>
    <lineage>
        <taxon>Bacteria</taxon>
        <taxon>Bacillati</taxon>
        <taxon>Bacillota</taxon>
        <taxon>Bacilli</taxon>
        <taxon>Bacillales</taxon>
        <taxon>Caryophanaceae</taxon>
        <taxon>Sporosarcina</taxon>
    </lineage>
</organism>
<dbReference type="EMBL" id="JBHSNP010000011">
    <property type="protein sequence ID" value="MFC5602906.1"/>
    <property type="molecule type" value="Genomic_DNA"/>
</dbReference>
<dbReference type="SUPFAM" id="SSF53300">
    <property type="entry name" value="vWA-like"/>
    <property type="match status" value="1"/>
</dbReference>
<dbReference type="RefSeq" id="WP_381443157.1">
    <property type="nucleotide sequence ID" value="NZ_JBHSNP010000011.1"/>
</dbReference>
<keyword evidence="1" id="KW-1133">Transmembrane helix</keyword>
<proteinExistence type="predicted"/>
<evidence type="ECO:0000313" key="5">
    <source>
        <dbReference type="Proteomes" id="UP001596071"/>
    </source>
</evidence>
<reference evidence="5" key="1">
    <citation type="journal article" date="2019" name="Int. J. Syst. Evol. Microbiol.">
        <title>The Global Catalogue of Microorganisms (GCM) 10K type strain sequencing project: providing services to taxonomists for standard genome sequencing and annotation.</title>
        <authorList>
            <consortium name="The Broad Institute Genomics Platform"/>
            <consortium name="The Broad Institute Genome Sequencing Center for Infectious Disease"/>
            <person name="Wu L."/>
            <person name="Ma J."/>
        </authorList>
    </citation>
    <scope>NUCLEOTIDE SEQUENCE [LARGE SCALE GENOMIC DNA]</scope>
    <source>
        <strain evidence="5">KACC 11299</strain>
    </source>
</reference>
<gene>
    <name evidence="4" type="ORF">ACFPTP_06700</name>
</gene>
<dbReference type="Gene3D" id="3.40.50.410">
    <property type="entry name" value="von Willebrand factor, type A domain"/>
    <property type="match status" value="1"/>
</dbReference>
<dbReference type="Proteomes" id="UP001596071">
    <property type="component" value="Unassembled WGS sequence"/>
</dbReference>
<sequence length="588" mass="65376">MGFDQFSNLWTAIFPLAVLLYYFFRKKYVTTTISSTLFWERSMRETKVSPYLKNLQRNALFYLQMAALLLLLFILLRPFLPKDTITEGHTIFVVDTSASMAAKGDEHSLLEMNKEKMRALTEKYAEGPISIITTGKEPSLLLREEADKRLVLDAIDKLELNYEHEHLARSLEFVRSIASEQGADVHIFTDYLDRSSFMESESGITWIVHNNEQPIDNVAIGKFGAIHTADGTEAIVKLSNQTSAKQMGKVIVNNGLTGGKLAEQEFSVDENEDTLLSFKDLPALPAFHVHLEVEDDYMIDNEAYIIVSDESSEVIIDNQLHELVKKAFEAIGLSVSSGSINEMTAARDHAMIVTNETSFLEEGTEPILLIGRNDSTAEPVAGEIESTNDALFSIASIDNVYISALYPPFDGYSTLAAIDGKPFIQRSPRGDIIILTDIGLTDWPLHPSFPLFFWSSMEMLRSGSDVAGTFTPNERKALLTGSGTDGIEVFTINDKYVATYPSGGNFVAPSKPGIYKLMDGGTERYLTVQLEQEEKSGANGSSFKLGAGIADENGKEEGKQMIGWLLLLPVLLLLLIEWEVQRRRGYPN</sequence>
<feature type="transmembrane region" description="Helical" evidence="1">
    <location>
        <begin position="59"/>
        <end position="80"/>
    </location>
</feature>
<dbReference type="PANTHER" id="PTHR37464:SF1">
    <property type="entry name" value="BLL2463 PROTEIN"/>
    <property type="match status" value="1"/>
</dbReference>
<keyword evidence="1" id="KW-0472">Membrane</keyword>
<comment type="caution">
    <text evidence="4">The sequence shown here is derived from an EMBL/GenBank/DDBJ whole genome shotgun (WGS) entry which is preliminary data.</text>
</comment>
<accession>A0ABW0TV63</accession>
<dbReference type="InterPro" id="IPR024163">
    <property type="entry name" value="Aerotolerance_reg_N"/>
</dbReference>
<evidence type="ECO:0000259" key="3">
    <source>
        <dbReference type="Pfam" id="PF13519"/>
    </source>
</evidence>
<evidence type="ECO:0000256" key="1">
    <source>
        <dbReference type="SAM" id="Phobius"/>
    </source>
</evidence>
<feature type="domain" description="VWFA" evidence="3">
    <location>
        <begin position="90"/>
        <end position="190"/>
    </location>
</feature>
<keyword evidence="5" id="KW-1185">Reference proteome</keyword>
<dbReference type="InterPro" id="IPR036465">
    <property type="entry name" value="vWFA_dom_sf"/>
</dbReference>
<protein>
    <submittedName>
        <fullName evidence="4">BatA and WFA domain-containing protein</fullName>
    </submittedName>
</protein>
<dbReference type="Pfam" id="PF13519">
    <property type="entry name" value="VWA_2"/>
    <property type="match status" value="1"/>
</dbReference>
<evidence type="ECO:0000259" key="2">
    <source>
        <dbReference type="Pfam" id="PF07584"/>
    </source>
</evidence>
<feature type="transmembrane region" description="Helical" evidence="1">
    <location>
        <begin position="6"/>
        <end position="24"/>
    </location>
</feature>
<dbReference type="InterPro" id="IPR002035">
    <property type="entry name" value="VWF_A"/>
</dbReference>
<dbReference type="PANTHER" id="PTHR37464">
    <property type="entry name" value="BLL2463 PROTEIN"/>
    <property type="match status" value="1"/>
</dbReference>
<name>A0ABW0TV63_9BACL</name>
<feature type="domain" description="Aerotolerance regulator N-terminal" evidence="2">
    <location>
        <begin position="1"/>
        <end position="78"/>
    </location>
</feature>